<reference evidence="2 3" key="1">
    <citation type="submission" date="2018-08" db="EMBL/GenBank/DDBJ databases">
        <title>Sequencing the genomes of 1000 actinobacteria strains.</title>
        <authorList>
            <person name="Klenk H.-P."/>
        </authorList>
    </citation>
    <scope>NUCLEOTIDE SEQUENCE [LARGE SCALE GENOMIC DNA]</scope>
    <source>
        <strain evidence="2 3">DSM 43927</strain>
    </source>
</reference>
<organism evidence="2 3">
    <name type="scientific">Thermomonospora umbrina</name>
    <dbReference type="NCBI Taxonomy" id="111806"/>
    <lineage>
        <taxon>Bacteria</taxon>
        <taxon>Bacillati</taxon>
        <taxon>Actinomycetota</taxon>
        <taxon>Actinomycetes</taxon>
        <taxon>Streptosporangiales</taxon>
        <taxon>Thermomonosporaceae</taxon>
        <taxon>Thermomonospora</taxon>
    </lineage>
</organism>
<evidence type="ECO:0000313" key="2">
    <source>
        <dbReference type="EMBL" id="REF00477.1"/>
    </source>
</evidence>
<sequence length="274" mass="29962">MGVPLDRSRPRSWSRPAIESSSSANSSEQSPPPGPYSPSSPDLMDTGSNRAEGTLWLLICRMFDHGGYRFPYDAEPPSFPQERPPPDTGRIASRRRPLARGISTSPRPSDSLAVHPQPGCPPIATSLSAHHQPHRPLTTRIGTVEHQPQMAVSTYLCPPPEHRGGPQIDRLAAVTGRTPHALAWAIAELGCENHCHRPQTDLTKLGKQCRCRCRCGHAAQAPSSGSLFDKVVGAHRRRPRRPLGPRPVSWCSPPGACWRGARLWRRASQLAVVV</sequence>
<keyword evidence="3" id="KW-1185">Reference proteome</keyword>
<evidence type="ECO:0000256" key="1">
    <source>
        <dbReference type="SAM" id="MobiDB-lite"/>
    </source>
</evidence>
<gene>
    <name evidence="2" type="ORF">DFJ69_6019</name>
</gene>
<evidence type="ECO:0000313" key="3">
    <source>
        <dbReference type="Proteomes" id="UP000256661"/>
    </source>
</evidence>
<protein>
    <submittedName>
        <fullName evidence="2">Uncharacterized protein</fullName>
    </submittedName>
</protein>
<feature type="compositionally biased region" description="Pro residues" evidence="1">
    <location>
        <begin position="77"/>
        <end position="87"/>
    </location>
</feature>
<name>A0A3D9SX05_9ACTN</name>
<feature type="region of interest" description="Disordered" evidence="1">
    <location>
        <begin position="74"/>
        <end position="134"/>
    </location>
</feature>
<comment type="caution">
    <text evidence="2">The sequence shown here is derived from an EMBL/GenBank/DDBJ whole genome shotgun (WGS) entry which is preliminary data.</text>
</comment>
<dbReference type="Proteomes" id="UP000256661">
    <property type="component" value="Unassembled WGS sequence"/>
</dbReference>
<accession>A0A3D9SX05</accession>
<dbReference type="EMBL" id="QTTT01000001">
    <property type="protein sequence ID" value="REF00477.1"/>
    <property type="molecule type" value="Genomic_DNA"/>
</dbReference>
<feature type="compositionally biased region" description="Low complexity" evidence="1">
    <location>
        <begin position="11"/>
        <end position="29"/>
    </location>
</feature>
<feature type="region of interest" description="Disordered" evidence="1">
    <location>
        <begin position="1"/>
        <end position="48"/>
    </location>
</feature>
<dbReference type="AlphaFoldDB" id="A0A3D9SX05"/>
<proteinExistence type="predicted"/>